<feature type="chain" id="PRO_5045912005" description="RagB/SusD family nutrient uptake outer membrane protein" evidence="6">
    <location>
        <begin position="29"/>
        <end position="632"/>
    </location>
</feature>
<proteinExistence type="inferred from homology"/>
<evidence type="ECO:0000256" key="3">
    <source>
        <dbReference type="ARBA" id="ARBA00022729"/>
    </source>
</evidence>
<accession>A0ABR9T942</accession>
<keyword evidence="10" id="KW-1185">Reference proteome</keyword>
<reference evidence="9 10" key="1">
    <citation type="submission" date="2018-02" db="EMBL/GenBank/DDBJ databases">
        <title>Sphingobacterium KA21.</title>
        <authorList>
            <person name="Vasarhelyi B.M."/>
            <person name="Deshmukh S."/>
            <person name="Balint B."/>
            <person name="Kukolya J."/>
        </authorList>
    </citation>
    <scope>NUCLEOTIDE SEQUENCE [LARGE SCALE GENOMIC DNA]</scope>
    <source>
        <strain evidence="9 10">Ka21</strain>
    </source>
</reference>
<evidence type="ECO:0000259" key="7">
    <source>
        <dbReference type="Pfam" id="PF07980"/>
    </source>
</evidence>
<dbReference type="Pfam" id="PF14322">
    <property type="entry name" value="SusD-like_3"/>
    <property type="match status" value="1"/>
</dbReference>
<evidence type="ECO:0000313" key="10">
    <source>
        <dbReference type="Proteomes" id="UP000618319"/>
    </source>
</evidence>
<dbReference type="EMBL" id="PSKQ01000021">
    <property type="protein sequence ID" value="MBE8721609.1"/>
    <property type="molecule type" value="Genomic_DNA"/>
</dbReference>
<evidence type="ECO:0000256" key="5">
    <source>
        <dbReference type="ARBA" id="ARBA00023237"/>
    </source>
</evidence>
<dbReference type="Pfam" id="PF07980">
    <property type="entry name" value="SusD_RagB"/>
    <property type="match status" value="1"/>
</dbReference>
<keyword evidence="4" id="KW-0472">Membrane</keyword>
<evidence type="ECO:0000313" key="9">
    <source>
        <dbReference type="EMBL" id="MBE8721609.1"/>
    </source>
</evidence>
<evidence type="ECO:0000256" key="2">
    <source>
        <dbReference type="ARBA" id="ARBA00006275"/>
    </source>
</evidence>
<dbReference type="InterPro" id="IPR033985">
    <property type="entry name" value="SusD-like_N"/>
</dbReference>
<evidence type="ECO:0000256" key="1">
    <source>
        <dbReference type="ARBA" id="ARBA00004442"/>
    </source>
</evidence>
<evidence type="ECO:0000256" key="4">
    <source>
        <dbReference type="ARBA" id="ARBA00023136"/>
    </source>
</evidence>
<sequence>MQKIMKKIYYKFSLCILLGIGISSCSLDEWNPSTVDVETAYTNRGGFESLINYCYDGLYYFYGKVDGIGAMEMGTDLWTNVTNTESGFILYNSNMNPQLGTLNTIWGGMYATVNYCNTAIHYAPMVEGYTEAERNVKVAEAHFLRGWANWHLVEQFGGVSLTTVPSTETDRASQNNPTRSSEEEFYNLIISDLQFAAANLPDRTSAERGRLTKKAAYAMLAKALLQRTRLGDQEEYARLALEAAEELINNGDKYGAALYESDAQRSGFGKLWDGANNKNNTEFLFLEAVDHIDGRNPENWNRGRTRQYYLMDAKTTGAPWGMQENDAWLSRANSRAFKPTKYLLTEIFEPVADPADTRFKESFFYAYYNATWSDKVVSSGMVNTYGKNPNLVGHVIKNTAATGQSQVEGGRAINHMGLVNMVDNDGDGWLDGLSVFAPNWTMSAAEKADLPFWIVDPADMFDAEGKWVVAGSSASAIYDREVYPSLKKFSSLEWVYDRQNWMGDIPIIRLGEVYLIAAEAALLSSNDVNKAQTYINTIRRRAAVVGRQSEMEIDASEVTLDFILAERGRELVGEQTRWYDLKRMGKLNPTYLRQTNPEILFFDPAKHSVRPIPQPFLDAIANPTEFEQNENY</sequence>
<organism evidence="9 10">
    <name type="scientific">Sphingobacterium pedocola</name>
    <dbReference type="NCBI Taxonomy" id="2082722"/>
    <lineage>
        <taxon>Bacteria</taxon>
        <taxon>Pseudomonadati</taxon>
        <taxon>Bacteroidota</taxon>
        <taxon>Sphingobacteriia</taxon>
        <taxon>Sphingobacteriales</taxon>
        <taxon>Sphingobacteriaceae</taxon>
        <taxon>Sphingobacterium</taxon>
    </lineage>
</organism>
<evidence type="ECO:0000256" key="6">
    <source>
        <dbReference type="SAM" id="SignalP"/>
    </source>
</evidence>
<comment type="similarity">
    <text evidence="2">Belongs to the SusD family.</text>
</comment>
<dbReference type="Proteomes" id="UP000618319">
    <property type="component" value="Unassembled WGS sequence"/>
</dbReference>
<feature type="domain" description="SusD-like N-terminal" evidence="8">
    <location>
        <begin position="84"/>
        <end position="223"/>
    </location>
</feature>
<keyword evidence="3 6" id="KW-0732">Signal</keyword>
<comment type="caution">
    <text evidence="9">The sequence shown here is derived from an EMBL/GenBank/DDBJ whole genome shotgun (WGS) entry which is preliminary data.</text>
</comment>
<dbReference type="Gene3D" id="1.25.40.390">
    <property type="match status" value="1"/>
</dbReference>
<evidence type="ECO:0008006" key="11">
    <source>
        <dbReference type="Google" id="ProtNLM"/>
    </source>
</evidence>
<dbReference type="SUPFAM" id="SSF48452">
    <property type="entry name" value="TPR-like"/>
    <property type="match status" value="1"/>
</dbReference>
<protein>
    <recommendedName>
        <fullName evidence="11">RagB/SusD family nutrient uptake outer membrane protein</fullName>
    </recommendedName>
</protein>
<comment type="subcellular location">
    <subcellularLocation>
        <location evidence="1">Cell outer membrane</location>
    </subcellularLocation>
</comment>
<gene>
    <name evidence="9" type="ORF">C4F40_12850</name>
</gene>
<dbReference type="InterPro" id="IPR012944">
    <property type="entry name" value="SusD_RagB_dom"/>
</dbReference>
<feature type="signal peptide" evidence="6">
    <location>
        <begin position="1"/>
        <end position="28"/>
    </location>
</feature>
<dbReference type="PROSITE" id="PS51257">
    <property type="entry name" value="PROKAR_LIPOPROTEIN"/>
    <property type="match status" value="1"/>
</dbReference>
<name>A0ABR9T942_9SPHI</name>
<evidence type="ECO:0000259" key="8">
    <source>
        <dbReference type="Pfam" id="PF14322"/>
    </source>
</evidence>
<feature type="domain" description="RagB/SusD" evidence="7">
    <location>
        <begin position="365"/>
        <end position="591"/>
    </location>
</feature>
<dbReference type="InterPro" id="IPR011990">
    <property type="entry name" value="TPR-like_helical_dom_sf"/>
</dbReference>
<keyword evidence="5" id="KW-0998">Cell outer membrane</keyword>